<feature type="region of interest" description="Disordered" evidence="2">
    <location>
        <begin position="615"/>
        <end position="647"/>
    </location>
</feature>
<feature type="domain" description="Glycosyltransferase family 28 N-terminal" evidence="3">
    <location>
        <begin position="93"/>
        <end position="240"/>
    </location>
</feature>
<dbReference type="Proteomes" id="UP000746612">
    <property type="component" value="Unassembled WGS sequence"/>
</dbReference>
<dbReference type="EMBL" id="CAJPIJ010000062">
    <property type="protein sequence ID" value="CAG1964847.1"/>
    <property type="molecule type" value="Genomic_DNA"/>
</dbReference>
<name>A0A9N8NBM4_GIBZA</name>
<keyword evidence="1" id="KW-0808">Transferase</keyword>
<evidence type="ECO:0000313" key="5">
    <source>
        <dbReference type="EMBL" id="CAG1964847.1"/>
    </source>
</evidence>
<dbReference type="Gene3D" id="3.40.50.2000">
    <property type="entry name" value="Glycogen Phosphorylase B"/>
    <property type="match status" value="2"/>
</dbReference>
<dbReference type="InterPro" id="IPR002213">
    <property type="entry name" value="UDP_glucos_trans"/>
</dbReference>
<reference evidence="5" key="1">
    <citation type="submission" date="2021-03" db="EMBL/GenBank/DDBJ databases">
        <authorList>
            <person name="Alouane T."/>
            <person name="Langin T."/>
            <person name="Bonhomme L."/>
        </authorList>
    </citation>
    <scope>NUCLEOTIDE SEQUENCE</scope>
    <source>
        <strain evidence="5">MDC_Fg202</strain>
    </source>
</reference>
<dbReference type="GO" id="GO:0016906">
    <property type="term" value="F:sterol 3-beta-glucosyltransferase activity"/>
    <property type="evidence" value="ECO:0007669"/>
    <property type="project" value="UniProtKB-ARBA"/>
</dbReference>
<dbReference type="InterPro" id="IPR050426">
    <property type="entry name" value="Glycosyltransferase_28"/>
</dbReference>
<evidence type="ECO:0000313" key="6">
    <source>
        <dbReference type="Proteomes" id="UP000746612"/>
    </source>
</evidence>
<organism evidence="5 6">
    <name type="scientific">Gibberella zeae</name>
    <name type="common">Wheat head blight fungus</name>
    <name type="synonym">Fusarium graminearum</name>
    <dbReference type="NCBI Taxonomy" id="5518"/>
    <lineage>
        <taxon>Eukaryota</taxon>
        <taxon>Fungi</taxon>
        <taxon>Dikarya</taxon>
        <taxon>Ascomycota</taxon>
        <taxon>Pezizomycotina</taxon>
        <taxon>Sordariomycetes</taxon>
        <taxon>Hypocreomycetidae</taxon>
        <taxon>Hypocreales</taxon>
        <taxon>Nectriaceae</taxon>
        <taxon>Fusarium</taxon>
    </lineage>
</organism>
<dbReference type="AlphaFoldDB" id="A0A9N8NBM4"/>
<dbReference type="InterPro" id="IPR010610">
    <property type="entry name" value="EryCIII-like_C"/>
</dbReference>
<feature type="domain" description="Erythromycin biosynthesis protein CIII-like C-terminal" evidence="4">
    <location>
        <begin position="409"/>
        <end position="499"/>
    </location>
</feature>
<dbReference type="PANTHER" id="PTHR48050:SF27">
    <property type="entry name" value="GLUCOSYLTRANSFERASE, PUTATIVE (AFU_ORTHOLOGUE AFUA_7G04880)-RELATED"/>
    <property type="match status" value="1"/>
</dbReference>
<dbReference type="Pfam" id="PF03033">
    <property type="entry name" value="Glyco_transf_28"/>
    <property type="match status" value="1"/>
</dbReference>
<dbReference type="Pfam" id="PF06722">
    <property type="entry name" value="EryCIII-like_C"/>
    <property type="match status" value="1"/>
</dbReference>
<dbReference type="FunFam" id="3.40.50.2000:FF:000009">
    <property type="entry name" value="Sterol 3-beta-glucosyltransferase UGT80A2"/>
    <property type="match status" value="1"/>
</dbReference>
<dbReference type="CDD" id="cd03784">
    <property type="entry name" value="GT1_Gtf-like"/>
    <property type="match status" value="1"/>
</dbReference>
<evidence type="ECO:0000259" key="4">
    <source>
        <dbReference type="Pfam" id="PF06722"/>
    </source>
</evidence>
<dbReference type="GO" id="GO:0005975">
    <property type="term" value="P:carbohydrate metabolic process"/>
    <property type="evidence" value="ECO:0007669"/>
    <property type="project" value="InterPro"/>
</dbReference>
<evidence type="ECO:0000259" key="3">
    <source>
        <dbReference type="Pfam" id="PF03033"/>
    </source>
</evidence>
<accession>A0A9N8NBM4</accession>
<protein>
    <recommendedName>
        <fullName evidence="7">Glycosyltransferase family 28 N-terminal domain-containing protein</fullName>
    </recommendedName>
</protein>
<gene>
    <name evidence="5" type="ORF">MDCFG202_LOCUS25387</name>
</gene>
<feature type="compositionally biased region" description="Polar residues" evidence="2">
    <location>
        <begin position="634"/>
        <end position="646"/>
    </location>
</feature>
<evidence type="ECO:0000256" key="1">
    <source>
        <dbReference type="ARBA" id="ARBA00022679"/>
    </source>
</evidence>
<comment type="caution">
    <text evidence="5">The sequence shown here is derived from an EMBL/GenBank/DDBJ whole genome shotgun (WGS) entry which is preliminary data.</text>
</comment>
<sequence length="829" mass="91039">MLHGCPAEDAVDVTTTIDACARGIVPTIPHRRLLRVVQLTSCTLVDDGRIDVEIPLTLSRRLSKLPDFEGLDGASEQPPAYQTHNQRIIGLNIVIQVIGSRGDIQPFIALAAELQKQGHRIRLATHDVFADFVSSSGIEFFPVGGDPSELMAYMVKNPGLIPNMESLRAGDIQSKRKMVAHMLDGLWDSCILPDPKTGSPFVANCIIANPPSFAHVHCAQALGVPLHMMFTMPWTSTGAFPHPLANITSSDRRRERHIANYLSYDAVELLTWQGLRLGDLVNHWRENKLGLERVPLNEGHRLLKSLEVPFTYCWSPSVIPKPREWGPNIGEIYISGFFFREPAVYEPPSDLDAFLQKGSAPIYIGFGSIVVGDPDRLMTLVLKAVNTLKVRAVISRGWSKLQGEKNPAIYYIDDCPHDWLFQYVSAVVHHGGAGTTAVGLLNAQPTVVVSFFGDQQFWGQMVAKAGAGPEPIPYSSLTSRNLTEAIEFALDPKVKIAVQQMSGQIRRESGVQAAVRHFHSALPVERLMCDVIPELPASWSYKGKHNQVFLSKRAERILTRLQKLDKKRLRFHQPKPTYIESRRWDPITAAGSASVEVAAGMADATAGIFVKPYDRVKEHRTRPSSPLDGESSDTRSQSTESKSDSATAKDVVGAFSKSLGKLAMTSTKGVLVDIPIAVTDGLRAVPNLYGEDVRQRGRITDFKSGAVVAGKNFCDGMFEAVTDVAVYTYHGKREEQAIGAAKGLGKGMLNLVTKTTAATLGLITYPVQGLQRSIHSAVMTKTPKMIEECLRVEGDWILEKTPAADDEIRAVIADFETLSESKTAKSRAR</sequence>
<dbReference type="PANTHER" id="PTHR48050">
    <property type="entry name" value="STEROL 3-BETA-GLUCOSYLTRANSFERASE"/>
    <property type="match status" value="1"/>
</dbReference>
<dbReference type="InterPro" id="IPR004276">
    <property type="entry name" value="GlycoTrans_28_N"/>
</dbReference>
<evidence type="ECO:0008006" key="7">
    <source>
        <dbReference type="Google" id="ProtNLM"/>
    </source>
</evidence>
<evidence type="ECO:0000256" key="2">
    <source>
        <dbReference type="SAM" id="MobiDB-lite"/>
    </source>
</evidence>
<proteinExistence type="predicted"/>
<dbReference type="SUPFAM" id="SSF53756">
    <property type="entry name" value="UDP-Glycosyltransferase/glycogen phosphorylase"/>
    <property type="match status" value="1"/>
</dbReference>